<dbReference type="Pfam" id="PF00583">
    <property type="entry name" value="Acetyltransf_1"/>
    <property type="match status" value="1"/>
</dbReference>
<dbReference type="Gene3D" id="3.40.630.30">
    <property type="match status" value="1"/>
</dbReference>
<proteinExistence type="predicted"/>
<dbReference type="EMBL" id="CP096040">
    <property type="protein sequence ID" value="USQ95806.1"/>
    <property type="molecule type" value="Genomic_DNA"/>
</dbReference>
<evidence type="ECO:0000313" key="2">
    <source>
        <dbReference type="EMBL" id="USQ95806.1"/>
    </source>
</evidence>
<name>A0ABY4ZSY2_9CAUL</name>
<dbReference type="InterPro" id="IPR016181">
    <property type="entry name" value="Acyl_CoA_acyltransferase"/>
</dbReference>
<feature type="domain" description="N-acetyltransferase" evidence="1">
    <location>
        <begin position="25"/>
        <end position="169"/>
    </location>
</feature>
<protein>
    <submittedName>
        <fullName evidence="2">GNAT family N-acetyltransferase</fullName>
    </submittedName>
</protein>
<accession>A0ABY4ZSY2</accession>
<dbReference type="SUPFAM" id="SSF55729">
    <property type="entry name" value="Acyl-CoA N-acyltransferases (Nat)"/>
    <property type="match status" value="1"/>
</dbReference>
<dbReference type="Proteomes" id="UP001057520">
    <property type="component" value="Chromosome"/>
</dbReference>
<sequence length="173" mass="19329">MSTDGLVVSRALSDEAAIIANLMQLYIHDFSELWFDREAEGELEPDGRYADYPGLAAYWTDPTRAAWLFRMKGRPVGFALVNETAHAPTPVDQAVAEFFIVRKHRRRGVGLAAAHALFGTAWGVWEAAVVRRNAGALAFWRRAAASYPGVRDLVEEDRHDTLWDGAVLRFRVG</sequence>
<evidence type="ECO:0000313" key="3">
    <source>
        <dbReference type="Proteomes" id="UP001057520"/>
    </source>
</evidence>
<evidence type="ECO:0000259" key="1">
    <source>
        <dbReference type="PROSITE" id="PS51186"/>
    </source>
</evidence>
<gene>
    <name evidence="2" type="ORF">MZV50_25260</name>
</gene>
<keyword evidence="3" id="KW-1185">Reference proteome</keyword>
<dbReference type="PROSITE" id="PS51186">
    <property type="entry name" value="GNAT"/>
    <property type="match status" value="1"/>
</dbReference>
<dbReference type="InterPro" id="IPR000182">
    <property type="entry name" value="GNAT_dom"/>
</dbReference>
<organism evidence="2 3">
    <name type="scientific">Caulobacter segnis</name>
    <dbReference type="NCBI Taxonomy" id="88688"/>
    <lineage>
        <taxon>Bacteria</taxon>
        <taxon>Pseudomonadati</taxon>
        <taxon>Pseudomonadota</taxon>
        <taxon>Alphaproteobacteria</taxon>
        <taxon>Caulobacterales</taxon>
        <taxon>Caulobacteraceae</taxon>
        <taxon>Caulobacter</taxon>
    </lineage>
</organism>
<reference evidence="2 3" key="1">
    <citation type="submission" date="2022-04" db="EMBL/GenBank/DDBJ databases">
        <title>Genome sequence of soybean root-associated Caulobacter segnis RL271.</title>
        <authorList>
            <person name="Longley R."/>
            <person name="Bonito G."/>
            <person name="Trigodet F."/>
            <person name="Crosson S."/>
            <person name="Fiebig A."/>
        </authorList>
    </citation>
    <scope>NUCLEOTIDE SEQUENCE [LARGE SCALE GENOMIC DNA]</scope>
    <source>
        <strain evidence="2 3">RL271</strain>
    </source>
</reference>